<dbReference type="InterPro" id="IPR000169">
    <property type="entry name" value="Pept_cys_AS"/>
</dbReference>
<dbReference type="Gene3D" id="3.90.70.10">
    <property type="entry name" value="Cysteine proteinases"/>
    <property type="match status" value="1"/>
</dbReference>
<evidence type="ECO:0000259" key="6">
    <source>
        <dbReference type="SMART" id="SM00848"/>
    </source>
</evidence>
<feature type="domain" description="Peptidase C1A papain C-terminal" evidence="5">
    <location>
        <begin position="132"/>
        <end position="347"/>
    </location>
</feature>
<organism evidence="7">
    <name type="scientific">viral metagenome</name>
    <dbReference type="NCBI Taxonomy" id="1070528"/>
    <lineage>
        <taxon>unclassified sequences</taxon>
        <taxon>metagenomes</taxon>
        <taxon>organismal metagenomes</taxon>
    </lineage>
</organism>
<dbReference type="AlphaFoldDB" id="A0A6C0C1J8"/>
<dbReference type="InterPro" id="IPR000668">
    <property type="entry name" value="Peptidase_C1A_C"/>
</dbReference>
<dbReference type="PRINTS" id="PR00705">
    <property type="entry name" value="PAPAIN"/>
</dbReference>
<accession>A0A6C0C1J8</accession>
<dbReference type="PROSITE" id="PS00139">
    <property type="entry name" value="THIOL_PROTEASE_CYS"/>
    <property type="match status" value="1"/>
</dbReference>
<dbReference type="PANTHER" id="PTHR12411">
    <property type="entry name" value="CYSTEINE PROTEASE FAMILY C1-RELATED"/>
    <property type="match status" value="1"/>
</dbReference>
<dbReference type="InterPro" id="IPR038765">
    <property type="entry name" value="Papain-like_cys_pep_sf"/>
</dbReference>
<name>A0A6C0C1J8_9ZZZZ</name>
<dbReference type="EMBL" id="MN739295">
    <property type="protein sequence ID" value="QHS97433.1"/>
    <property type="molecule type" value="Genomic_DNA"/>
</dbReference>
<sequence>MFNYNFFLTLAFIPTIFSRPICRDNFNHEYNRDALNFIDWRHKYGIIYDSPEEHRWRFDIWRDNAKLVRDHNSLYRGFHIELNKFSDQLWPLNCNSMSNGRIENTVFKAPKQSDNPNIILCSNEYCYEQEALPDSVDWRDKFVVTPIKNQGQCGSCWSFSTTGSIESQHAIKTGHLVSLSESQIVDCDINGTDMGCNGGLMDSAFQYIIKTGGLETEQDYPYVPEDDPCTFNASKVAVKISGFKDVVGGEDALKAAVAKIGPISVAIDASGYDFQLYKKGVYYNPDCSPTMLDHAVLAVGYGTTENGTDYWIVKNSWGDDWGMKGYIYMARNRNNSCGIATAASYPLL</sequence>
<dbReference type="InterPro" id="IPR025660">
    <property type="entry name" value="Pept_his_AS"/>
</dbReference>
<dbReference type="CDD" id="cd02248">
    <property type="entry name" value="Peptidase_C1A"/>
    <property type="match status" value="1"/>
</dbReference>
<keyword evidence="4" id="KW-1015">Disulfide bond</keyword>
<evidence type="ECO:0000256" key="2">
    <source>
        <dbReference type="ARBA" id="ARBA00022670"/>
    </source>
</evidence>
<dbReference type="Pfam" id="PF08246">
    <property type="entry name" value="Inhibitor_I29"/>
    <property type="match status" value="1"/>
</dbReference>
<dbReference type="SUPFAM" id="SSF54001">
    <property type="entry name" value="Cysteine proteinases"/>
    <property type="match status" value="1"/>
</dbReference>
<dbReference type="Pfam" id="PF00112">
    <property type="entry name" value="Peptidase_C1"/>
    <property type="match status" value="1"/>
</dbReference>
<dbReference type="InterPro" id="IPR013201">
    <property type="entry name" value="Prot_inhib_I29"/>
</dbReference>
<keyword evidence="2" id="KW-0645">Protease</keyword>
<dbReference type="InterPro" id="IPR025661">
    <property type="entry name" value="Pept_asp_AS"/>
</dbReference>
<evidence type="ECO:0000256" key="4">
    <source>
        <dbReference type="ARBA" id="ARBA00023157"/>
    </source>
</evidence>
<dbReference type="PROSITE" id="PS00639">
    <property type="entry name" value="THIOL_PROTEASE_HIS"/>
    <property type="match status" value="1"/>
</dbReference>
<comment type="similarity">
    <text evidence="1">Belongs to the peptidase C1 family.</text>
</comment>
<dbReference type="FunFam" id="3.90.70.10:FF:000006">
    <property type="entry name" value="Cathepsin S"/>
    <property type="match status" value="1"/>
</dbReference>
<feature type="domain" description="Cathepsin propeptide inhibitor" evidence="6">
    <location>
        <begin position="37"/>
        <end position="89"/>
    </location>
</feature>
<evidence type="ECO:0000256" key="1">
    <source>
        <dbReference type="ARBA" id="ARBA00008455"/>
    </source>
</evidence>
<dbReference type="InterPro" id="IPR039417">
    <property type="entry name" value="Peptidase_C1A_papain-like"/>
</dbReference>
<protein>
    <recommendedName>
        <fullName evidence="8">Peptidase C1A papain C-terminal domain-containing protein</fullName>
    </recommendedName>
</protein>
<dbReference type="SMART" id="SM00645">
    <property type="entry name" value="Pept_C1"/>
    <property type="match status" value="1"/>
</dbReference>
<evidence type="ECO:0000259" key="5">
    <source>
        <dbReference type="SMART" id="SM00645"/>
    </source>
</evidence>
<dbReference type="SMART" id="SM00848">
    <property type="entry name" value="Inhibitor_I29"/>
    <property type="match status" value="1"/>
</dbReference>
<dbReference type="GO" id="GO:0006508">
    <property type="term" value="P:proteolysis"/>
    <property type="evidence" value="ECO:0007669"/>
    <property type="project" value="UniProtKB-KW"/>
</dbReference>
<keyword evidence="3" id="KW-0378">Hydrolase</keyword>
<dbReference type="InterPro" id="IPR013128">
    <property type="entry name" value="Peptidase_C1A"/>
</dbReference>
<dbReference type="PROSITE" id="PS00640">
    <property type="entry name" value="THIOL_PROTEASE_ASN"/>
    <property type="match status" value="1"/>
</dbReference>
<evidence type="ECO:0000313" key="7">
    <source>
        <dbReference type="EMBL" id="QHS97433.1"/>
    </source>
</evidence>
<evidence type="ECO:0000256" key="3">
    <source>
        <dbReference type="ARBA" id="ARBA00022801"/>
    </source>
</evidence>
<reference evidence="7" key="1">
    <citation type="journal article" date="2020" name="Nature">
        <title>Giant virus diversity and host interactions through global metagenomics.</title>
        <authorList>
            <person name="Schulz F."/>
            <person name="Roux S."/>
            <person name="Paez-Espino D."/>
            <person name="Jungbluth S."/>
            <person name="Walsh D.A."/>
            <person name="Denef V.J."/>
            <person name="McMahon K.D."/>
            <person name="Konstantinidis K.T."/>
            <person name="Eloe-Fadrosh E.A."/>
            <person name="Kyrpides N.C."/>
            <person name="Woyke T."/>
        </authorList>
    </citation>
    <scope>NUCLEOTIDE SEQUENCE</scope>
    <source>
        <strain evidence="7">GVMAG-M-3300020169-51</strain>
    </source>
</reference>
<evidence type="ECO:0008006" key="8">
    <source>
        <dbReference type="Google" id="ProtNLM"/>
    </source>
</evidence>
<proteinExistence type="inferred from homology"/>
<dbReference type="GO" id="GO:0008234">
    <property type="term" value="F:cysteine-type peptidase activity"/>
    <property type="evidence" value="ECO:0007669"/>
    <property type="project" value="InterPro"/>
</dbReference>